<reference evidence="3 4" key="2">
    <citation type="submission" date="2020-06" db="EMBL/GenBank/DDBJ databases">
        <title>REHAB project genomes.</title>
        <authorList>
            <person name="Shaw L.P."/>
        </authorList>
    </citation>
    <scope>NUCLEOTIDE SEQUENCE [LARGE SCALE GENOMIC DNA]</scope>
    <source>
        <strain evidence="3 4">RHB01-C20</strain>
    </source>
</reference>
<evidence type="ECO:0000313" key="2">
    <source>
        <dbReference type="EMBL" id="EFC2249028.1"/>
    </source>
</evidence>
<dbReference type="RefSeq" id="WP_029403203.1">
    <property type="nucleotide sequence ID" value="NZ_BFIM01000030.1"/>
</dbReference>
<dbReference type="Proteomes" id="UP000531916">
    <property type="component" value="Unassembled WGS sequence"/>
</dbReference>
<proteinExistence type="predicted"/>
<reference evidence="2 5" key="1">
    <citation type="submission" date="2019-04" db="EMBL/GenBank/DDBJ databases">
        <authorList>
            <consortium name="NARMS: The National Antimicrobial Resistance Monitoring System"/>
        </authorList>
    </citation>
    <scope>NUCLEOTIDE SEQUENCE [LARGE SCALE GENOMIC DNA]</scope>
    <source>
        <strain evidence="2 5">FSIS11919500</strain>
    </source>
</reference>
<sequence length="125" mass="13936">MYSPLLVHYSALQTQSALLAHISQLEGELMRLRAWQRLGITPEPDDETEPSLVYVQLWDTGEALGWLLYDLEQENIPAPGVQARQALGSLMALGREINHEIWTDSISTGKLTAGADACFARHDMM</sequence>
<dbReference type="Proteomes" id="UP000514533">
    <property type="component" value="Chromosome"/>
</dbReference>
<evidence type="ECO:0000313" key="5">
    <source>
        <dbReference type="Proteomes" id="UP000531916"/>
    </source>
</evidence>
<dbReference type="AlphaFoldDB" id="A0A0Q3AE57"/>
<dbReference type="EMBL" id="AASEPP010000067">
    <property type="protein sequence ID" value="EFC2249028.1"/>
    <property type="molecule type" value="Genomic_DNA"/>
</dbReference>
<protein>
    <submittedName>
        <fullName evidence="2">Uncharacterized protein</fullName>
    </submittedName>
</protein>
<organism evidence="2 5">
    <name type="scientific">Escherichia coli</name>
    <dbReference type="NCBI Taxonomy" id="562"/>
    <lineage>
        <taxon>Bacteria</taxon>
        <taxon>Pseudomonadati</taxon>
        <taxon>Pseudomonadota</taxon>
        <taxon>Gammaproteobacteria</taxon>
        <taxon>Enterobacterales</taxon>
        <taxon>Enterobacteriaceae</taxon>
        <taxon>Escherichia</taxon>
    </lineage>
</organism>
<dbReference type="EMBL" id="AASEPP010000055">
    <property type="protein sequence ID" value="EFC2248694.1"/>
    <property type="molecule type" value="Genomic_DNA"/>
</dbReference>
<evidence type="ECO:0000313" key="3">
    <source>
        <dbReference type="EMBL" id="QMS37774.1"/>
    </source>
</evidence>
<name>A0A0Q3AE57_ECOLX</name>
<evidence type="ECO:0000313" key="4">
    <source>
        <dbReference type="Proteomes" id="UP000514533"/>
    </source>
</evidence>
<evidence type="ECO:0000313" key="1">
    <source>
        <dbReference type="EMBL" id="EFC2248694.1"/>
    </source>
</evidence>
<gene>
    <name evidence="1" type="ORF">E5H86_23405</name>
    <name evidence="2" type="ORF">E5H86_25210</name>
    <name evidence="3" type="ORF">HVV39_07005</name>
</gene>
<dbReference type="EMBL" id="CP055981">
    <property type="protein sequence ID" value="QMS37774.1"/>
    <property type="molecule type" value="Genomic_DNA"/>
</dbReference>
<accession>A0A0Q3AE57</accession>